<comment type="subcellular location">
    <subcellularLocation>
        <location evidence="2">Cytoplasm</location>
    </subcellularLocation>
</comment>
<dbReference type="Gene3D" id="3.30.63.10">
    <property type="entry name" value="Guanylate Kinase phosphate binding domain"/>
    <property type="match status" value="1"/>
</dbReference>
<protein>
    <recommendedName>
        <fullName evidence="5">Guanylate kinase</fullName>
        <ecNumber evidence="4">2.7.4.8</ecNumber>
    </recommendedName>
    <alternativeName>
        <fullName evidence="10">GMP kinase</fullName>
    </alternativeName>
</protein>
<comment type="function">
    <text evidence="1">Essential for recycling GMP and indirectly, cGMP.</text>
</comment>
<dbReference type="InterPro" id="IPR008144">
    <property type="entry name" value="Guanylate_kin-like_dom"/>
</dbReference>
<dbReference type="EC" id="2.7.4.8" evidence="4"/>
<gene>
    <name evidence="13" type="ORF">MCANUFG4_03300</name>
</gene>
<evidence type="ECO:0000256" key="1">
    <source>
        <dbReference type="ARBA" id="ARBA00003531"/>
    </source>
</evidence>
<keyword evidence="7" id="KW-0547">Nucleotide-binding</keyword>
<evidence type="ECO:0000256" key="11">
    <source>
        <dbReference type="ARBA" id="ARBA00048594"/>
    </source>
</evidence>
<sequence length="217" mass="25475">MKKYRKNGKITNMKSIVNLKEPIIIFTGPSGVGKGTIERLLFEFEELNLSLSCSATTRKPRNGELNGIHYYFIDIDSFRDKMKHRKFLEFSYHLNNYYGTLYSELKKIHEKKMVPMLEIETNGVKKVIERFKKENLNDKYNLITIFLAPPSIDDLRKRIISRGSENNQTLKDRLKKAEDEIKDSSIFKYKIINDIPERAANEIREILHKELGIDQTK</sequence>
<dbReference type="PANTHER" id="PTHR23117">
    <property type="entry name" value="GUANYLATE KINASE-RELATED"/>
    <property type="match status" value="1"/>
</dbReference>
<evidence type="ECO:0000256" key="6">
    <source>
        <dbReference type="ARBA" id="ARBA00022679"/>
    </source>
</evidence>
<dbReference type="PANTHER" id="PTHR23117:SF13">
    <property type="entry name" value="GUANYLATE KINASE"/>
    <property type="match status" value="1"/>
</dbReference>
<dbReference type="GO" id="GO:0004385">
    <property type="term" value="F:GMP kinase activity"/>
    <property type="evidence" value="ECO:0007669"/>
    <property type="project" value="UniProtKB-EC"/>
</dbReference>
<evidence type="ECO:0000259" key="12">
    <source>
        <dbReference type="PROSITE" id="PS50052"/>
    </source>
</evidence>
<evidence type="ECO:0000256" key="9">
    <source>
        <dbReference type="ARBA" id="ARBA00022840"/>
    </source>
</evidence>
<dbReference type="PROSITE" id="PS50052">
    <property type="entry name" value="GUANYLATE_KINASE_2"/>
    <property type="match status" value="1"/>
</dbReference>
<proteinExistence type="inferred from homology"/>
<reference evidence="13 14" key="1">
    <citation type="journal article" date="2012" name="J. Bacteriol.">
        <title>Genome annotation of five Mycoplasma canis strains.</title>
        <authorList>
            <person name="Brown D.R."/>
            <person name="May M."/>
            <person name="Michaels D.L."/>
            <person name="Barbet A.F."/>
        </authorList>
    </citation>
    <scope>NUCLEOTIDE SEQUENCE [LARGE SCALE GENOMIC DNA]</scope>
    <source>
        <strain evidence="13 14">UFG4</strain>
    </source>
</reference>
<evidence type="ECO:0000256" key="5">
    <source>
        <dbReference type="ARBA" id="ARBA00016296"/>
    </source>
</evidence>
<dbReference type="EMBL" id="AJFU01000006">
    <property type="protein sequence ID" value="EIE41487.1"/>
    <property type="molecule type" value="Genomic_DNA"/>
</dbReference>
<evidence type="ECO:0000256" key="8">
    <source>
        <dbReference type="ARBA" id="ARBA00022777"/>
    </source>
</evidence>
<name>I1A4R6_9BACT</name>
<dbReference type="PROSITE" id="PS00856">
    <property type="entry name" value="GUANYLATE_KINASE_1"/>
    <property type="match status" value="1"/>
</dbReference>
<dbReference type="Pfam" id="PF00625">
    <property type="entry name" value="Guanylate_kin"/>
    <property type="match status" value="1"/>
</dbReference>
<dbReference type="InterPro" id="IPR008145">
    <property type="entry name" value="GK/Ca_channel_bsu"/>
</dbReference>
<evidence type="ECO:0000256" key="10">
    <source>
        <dbReference type="ARBA" id="ARBA00030128"/>
    </source>
</evidence>
<keyword evidence="6" id="KW-0808">Transferase</keyword>
<dbReference type="Gene3D" id="3.40.50.300">
    <property type="entry name" value="P-loop containing nucleotide triphosphate hydrolases"/>
    <property type="match status" value="1"/>
</dbReference>
<dbReference type="GO" id="GO:0005829">
    <property type="term" value="C:cytosol"/>
    <property type="evidence" value="ECO:0007669"/>
    <property type="project" value="TreeGrafter"/>
</dbReference>
<keyword evidence="14" id="KW-1185">Reference proteome</keyword>
<evidence type="ECO:0000313" key="14">
    <source>
        <dbReference type="Proteomes" id="UP000006229"/>
    </source>
</evidence>
<dbReference type="OrthoDB" id="9808150at2"/>
<evidence type="ECO:0000256" key="4">
    <source>
        <dbReference type="ARBA" id="ARBA00012961"/>
    </source>
</evidence>
<organism evidence="13 14">
    <name type="scientific">Mycoplasmopsis canis UFG4</name>
    <dbReference type="NCBI Taxonomy" id="1131455"/>
    <lineage>
        <taxon>Bacteria</taxon>
        <taxon>Bacillati</taxon>
        <taxon>Mycoplasmatota</taxon>
        <taxon>Mycoplasmoidales</taxon>
        <taxon>Metamycoplasmataceae</taxon>
        <taxon>Mycoplasmopsis</taxon>
    </lineage>
</organism>
<keyword evidence="9" id="KW-0067">ATP-binding</keyword>
<accession>I1A4R6</accession>
<dbReference type="InterPro" id="IPR020590">
    <property type="entry name" value="Guanylate_kinase_CS"/>
</dbReference>
<comment type="catalytic activity">
    <reaction evidence="11">
        <text>GMP + ATP = GDP + ADP</text>
        <dbReference type="Rhea" id="RHEA:20780"/>
        <dbReference type="ChEBI" id="CHEBI:30616"/>
        <dbReference type="ChEBI" id="CHEBI:58115"/>
        <dbReference type="ChEBI" id="CHEBI:58189"/>
        <dbReference type="ChEBI" id="CHEBI:456216"/>
        <dbReference type="EC" id="2.7.4.8"/>
    </reaction>
</comment>
<comment type="similarity">
    <text evidence="3">Belongs to the guanylate kinase family.</text>
</comment>
<dbReference type="CDD" id="cd00071">
    <property type="entry name" value="GMPK"/>
    <property type="match status" value="1"/>
</dbReference>
<keyword evidence="8 13" id="KW-0418">Kinase</keyword>
<dbReference type="RefSeq" id="WP_004797289.1">
    <property type="nucleotide sequence ID" value="NZ_AJFU01000006.1"/>
</dbReference>
<dbReference type="NCBIfam" id="TIGR03263">
    <property type="entry name" value="guanyl_kin"/>
    <property type="match status" value="1"/>
</dbReference>
<dbReference type="InterPro" id="IPR017665">
    <property type="entry name" value="Guanylate_kinase"/>
</dbReference>
<evidence type="ECO:0000256" key="7">
    <source>
        <dbReference type="ARBA" id="ARBA00022741"/>
    </source>
</evidence>
<dbReference type="SMART" id="SM00072">
    <property type="entry name" value="GuKc"/>
    <property type="match status" value="1"/>
</dbReference>
<evidence type="ECO:0000256" key="3">
    <source>
        <dbReference type="ARBA" id="ARBA00005790"/>
    </source>
</evidence>
<evidence type="ECO:0000313" key="13">
    <source>
        <dbReference type="EMBL" id="EIE41487.1"/>
    </source>
</evidence>
<feature type="domain" description="Guanylate kinase-like" evidence="12">
    <location>
        <begin position="21"/>
        <end position="208"/>
    </location>
</feature>
<comment type="caution">
    <text evidence="13">The sequence shown here is derived from an EMBL/GenBank/DDBJ whole genome shotgun (WGS) entry which is preliminary data.</text>
</comment>
<dbReference type="Proteomes" id="UP000006229">
    <property type="component" value="Unassembled WGS sequence"/>
</dbReference>
<dbReference type="SUPFAM" id="SSF52540">
    <property type="entry name" value="P-loop containing nucleoside triphosphate hydrolases"/>
    <property type="match status" value="1"/>
</dbReference>
<dbReference type="InterPro" id="IPR027417">
    <property type="entry name" value="P-loop_NTPase"/>
</dbReference>
<dbReference type="GO" id="GO:0005524">
    <property type="term" value="F:ATP binding"/>
    <property type="evidence" value="ECO:0007669"/>
    <property type="project" value="UniProtKB-KW"/>
</dbReference>
<dbReference type="AlphaFoldDB" id="I1A4R6"/>
<evidence type="ECO:0000256" key="2">
    <source>
        <dbReference type="ARBA" id="ARBA00004496"/>
    </source>
</evidence>
<dbReference type="PATRIC" id="fig|1131455.3.peg.662"/>